<protein>
    <submittedName>
        <fullName evidence="2">Uncharacterized protein</fullName>
    </submittedName>
</protein>
<keyword evidence="3" id="KW-1185">Reference proteome</keyword>
<feature type="transmembrane region" description="Helical" evidence="1">
    <location>
        <begin position="41"/>
        <end position="59"/>
    </location>
</feature>
<accession>A0A4Q7NA58</accession>
<evidence type="ECO:0000313" key="3">
    <source>
        <dbReference type="Proteomes" id="UP000293638"/>
    </source>
</evidence>
<name>A0A4Q7NA58_9ACTN</name>
<keyword evidence="1" id="KW-0472">Membrane</keyword>
<dbReference type="EMBL" id="SGXD01000006">
    <property type="protein sequence ID" value="RZS79380.1"/>
    <property type="molecule type" value="Genomic_DNA"/>
</dbReference>
<sequence>MTPTTPQDLLAPLKDCADLPPLSGTAVIAHVHRQDRRRRSAVTAAVVVVVAASAVLAVHRPPGLAPAQAPRYVPPTAAPHPVVLRHPVWEQRAVHGIRMERDPRRLRLQYAGGASWPCEGTARATVAESAASVRVTVEVQRTRDEAHDPGSHACTENDENLGVTLEAPVGTRTVVTVEQGRQVPVPVVGASYDLSPTALPPGYELASEGAPSGTRGWWRRWSDALHPPRAMMPVDAATRPDVTVYIDAPHPWDQAHVAVVGAVRVRGQQAKVLRDTINGGLFVTWQDLATDHHLTVWSVPQVPGARAYTARQLERIASSIAPTP</sequence>
<reference evidence="2 3" key="1">
    <citation type="submission" date="2019-02" db="EMBL/GenBank/DDBJ databases">
        <title>Genomic Encyclopedia of Type Strains, Phase IV (KMG-IV): sequencing the most valuable type-strain genomes for metagenomic binning, comparative biology and taxonomic classification.</title>
        <authorList>
            <person name="Goeker M."/>
        </authorList>
    </citation>
    <scope>NUCLEOTIDE SEQUENCE [LARGE SCALE GENOMIC DNA]</scope>
    <source>
        <strain evidence="2 3">DSM 45622</strain>
    </source>
</reference>
<gene>
    <name evidence="2" type="ORF">EV189_3732</name>
</gene>
<evidence type="ECO:0000256" key="1">
    <source>
        <dbReference type="SAM" id="Phobius"/>
    </source>
</evidence>
<organism evidence="2 3">
    <name type="scientific">Motilibacter rhizosphaerae</name>
    <dbReference type="NCBI Taxonomy" id="598652"/>
    <lineage>
        <taxon>Bacteria</taxon>
        <taxon>Bacillati</taxon>
        <taxon>Actinomycetota</taxon>
        <taxon>Actinomycetes</taxon>
        <taxon>Motilibacterales</taxon>
        <taxon>Motilibacteraceae</taxon>
        <taxon>Motilibacter</taxon>
    </lineage>
</organism>
<dbReference type="RefSeq" id="WP_130494467.1">
    <property type="nucleotide sequence ID" value="NZ_SGXD01000006.1"/>
</dbReference>
<dbReference type="AlphaFoldDB" id="A0A4Q7NA58"/>
<evidence type="ECO:0000313" key="2">
    <source>
        <dbReference type="EMBL" id="RZS79380.1"/>
    </source>
</evidence>
<keyword evidence="1" id="KW-0812">Transmembrane</keyword>
<dbReference type="Proteomes" id="UP000293638">
    <property type="component" value="Unassembled WGS sequence"/>
</dbReference>
<keyword evidence="1" id="KW-1133">Transmembrane helix</keyword>
<proteinExistence type="predicted"/>
<comment type="caution">
    <text evidence="2">The sequence shown here is derived from an EMBL/GenBank/DDBJ whole genome shotgun (WGS) entry which is preliminary data.</text>
</comment>